<dbReference type="Pfam" id="PF13511">
    <property type="entry name" value="DUF4124"/>
    <property type="match status" value="1"/>
</dbReference>
<dbReference type="EMBL" id="UOFP01000208">
    <property type="protein sequence ID" value="VAW88083.1"/>
    <property type="molecule type" value="Genomic_DNA"/>
</dbReference>
<dbReference type="AlphaFoldDB" id="A0A3B0ZIK6"/>
<sequence>MLLLLALPCGAEMYKWVDDDGNVSYGDYPAPDQEKQVIKPIPISTYSSSYRKPDTKLATKQAKKAKETRYTQLTIAQPQDDAAIRSNNGQLTVTLVVTPPLDTKAGHKIELILDGSKIATSDGSSITLANLNRGTHSLEAKIINKKGEMLIASPSQTFHLLRSTAQ</sequence>
<reference evidence="2" key="1">
    <citation type="submission" date="2018-06" db="EMBL/GenBank/DDBJ databases">
        <authorList>
            <person name="Zhirakovskaya E."/>
        </authorList>
    </citation>
    <scope>NUCLEOTIDE SEQUENCE</scope>
</reference>
<proteinExistence type="predicted"/>
<gene>
    <name evidence="2" type="ORF">MNBD_GAMMA18-1453</name>
</gene>
<protein>
    <recommendedName>
        <fullName evidence="1">DUF4124 domain-containing protein</fullName>
    </recommendedName>
</protein>
<feature type="domain" description="DUF4124" evidence="1">
    <location>
        <begin position="1"/>
        <end position="47"/>
    </location>
</feature>
<evidence type="ECO:0000259" key="1">
    <source>
        <dbReference type="Pfam" id="PF13511"/>
    </source>
</evidence>
<dbReference type="InterPro" id="IPR013783">
    <property type="entry name" value="Ig-like_fold"/>
</dbReference>
<dbReference type="InterPro" id="IPR025392">
    <property type="entry name" value="DUF4124"/>
</dbReference>
<organism evidence="2">
    <name type="scientific">hydrothermal vent metagenome</name>
    <dbReference type="NCBI Taxonomy" id="652676"/>
    <lineage>
        <taxon>unclassified sequences</taxon>
        <taxon>metagenomes</taxon>
        <taxon>ecological metagenomes</taxon>
    </lineage>
</organism>
<dbReference type="Gene3D" id="2.60.40.10">
    <property type="entry name" value="Immunoglobulins"/>
    <property type="match status" value="1"/>
</dbReference>
<accession>A0A3B0ZIK6</accession>
<evidence type="ECO:0000313" key="2">
    <source>
        <dbReference type="EMBL" id="VAW88083.1"/>
    </source>
</evidence>
<name>A0A3B0ZIK6_9ZZZZ</name>